<gene>
    <name evidence="1" type="ORF">FQA47_007656</name>
</gene>
<dbReference type="EMBL" id="WKFB01000471">
    <property type="protein sequence ID" value="KAF6722061.1"/>
    <property type="molecule type" value="Genomic_DNA"/>
</dbReference>
<dbReference type="Proteomes" id="UP000646548">
    <property type="component" value="Unassembled WGS sequence"/>
</dbReference>
<dbReference type="AlphaFoldDB" id="A0A834F5A6"/>
<name>A0A834F5A6_ORYME</name>
<evidence type="ECO:0000313" key="2">
    <source>
        <dbReference type="Proteomes" id="UP000646548"/>
    </source>
</evidence>
<protein>
    <submittedName>
        <fullName evidence="1">Uncharacterized protein</fullName>
    </submittedName>
</protein>
<accession>A0A834F5A6</accession>
<sequence length="188" mass="21352">MHDDDKRKFRRNFWYFESSVMSVSFCLSMSDSCIAVEECWSTLSTPSRSLVFFRVNQPQVWAEHLDCHFGLKALHPPTNVVPGPPRHKLRPVDSEMYLTFSDLELDLLECAADSSRKWRITKTLFMVPKAALLFLCTDVRLRGNSERVFYFCEEQSGASALRKSELLNSEACPPLAAGPSLLLLGVTL</sequence>
<proteinExistence type="predicted"/>
<reference evidence="1" key="1">
    <citation type="journal article" name="BMC Genomics">
        <title>Long-read sequencing and de novo genome assembly of marine medaka (Oryzias melastigma).</title>
        <authorList>
            <person name="Liang P."/>
            <person name="Saqib H.S.A."/>
            <person name="Ni X."/>
            <person name="Shen Y."/>
        </authorList>
    </citation>
    <scope>NUCLEOTIDE SEQUENCE</scope>
    <source>
        <strain evidence="1">Bigg-433</strain>
    </source>
</reference>
<organism evidence="1 2">
    <name type="scientific">Oryzias melastigma</name>
    <name type="common">Marine medaka</name>
    <dbReference type="NCBI Taxonomy" id="30732"/>
    <lineage>
        <taxon>Eukaryota</taxon>
        <taxon>Metazoa</taxon>
        <taxon>Chordata</taxon>
        <taxon>Craniata</taxon>
        <taxon>Vertebrata</taxon>
        <taxon>Euteleostomi</taxon>
        <taxon>Actinopterygii</taxon>
        <taxon>Neopterygii</taxon>
        <taxon>Teleostei</taxon>
        <taxon>Neoteleostei</taxon>
        <taxon>Acanthomorphata</taxon>
        <taxon>Ovalentaria</taxon>
        <taxon>Atherinomorphae</taxon>
        <taxon>Beloniformes</taxon>
        <taxon>Adrianichthyidae</taxon>
        <taxon>Oryziinae</taxon>
        <taxon>Oryzias</taxon>
    </lineage>
</organism>
<comment type="caution">
    <text evidence="1">The sequence shown here is derived from an EMBL/GenBank/DDBJ whole genome shotgun (WGS) entry which is preliminary data.</text>
</comment>
<evidence type="ECO:0000313" key="1">
    <source>
        <dbReference type="EMBL" id="KAF6722061.1"/>
    </source>
</evidence>